<dbReference type="NCBIfam" id="TIGR01035">
    <property type="entry name" value="hemA"/>
    <property type="match status" value="1"/>
</dbReference>
<evidence type="ECO:0000256" key="3">
    <source>
        <dbReference type="ARBA" id="ARBA00012970"/>
    </source>
</evidence>
<evidence type="ECO:0000256" key="9">
    <source>
        <dbReference type="RuleBase" id="RU000584"/>
    </source>
</evidence>
<evidence type="ECO:0000256" key="7">
    <source>
        <dbReference type="ARBA" id="ARBA00047464"/>
    </source>
</evidence>
<name>A0ABU2Y3G3_9FLAO</name>
<comment type="similarity">
    <text evidence="2 8 9">Belongs to the glutamyl-tRNA reductase family.</text>
</comment>
<feature type="domain" description="Glutamyl-tRNA reductase N-terminal" evidence="12">
    <location>
        <begin position="13"/>
        <end position="158"/>
    </location>
</feature>
<dbReference type="Gene3D" id="3.30.460.30">
    <property type="entry name" value="Glutamyl-tRNA reductase, N-terminal domain"/>
    <property type="match status" value="1"/>
</dbReference>
<dbReference type="InterPro" id="IPR015895">
    <property type="entry name" value="4pyrrol_synth_GluRdtase_N"/>
</dbReference>
<dbReference type="InterPro" id="IPR006151">
    <property type="entry name" value="Shikm_DH/Glu-tRNA_Rdtase"/>
</dbReference>
<dbReference type="SUPFAM" id="SSF51735">
    <property type="entry name" value="NAD(P)-binding Rossmann-fold domains"/>
    <property type="match status" value="1"/>
</dbReference>
<comment type="pathway">
    <text evidence="1 8 9">Porphyrin-containing compound metabolism; protoporphyrin-IX biosynthesis; 5-aminolevulinate from L-glutamyl-tRNA(Glu): step 1/2.</text>
</comment>
<keyword evidence="5 8" id="KW-0560">Oxidoreductase</keyword>
<evidence type="ECO:0000256" key="5">
    <source>
        <dbReference type="ARBA" id="ARBA00023002"/>
    </source>
</evidence>
<evidence type="ECO:0000256" key="6">
    <source>
        <dbReference type="ARBA" id="ARBA00023244"/>
    </source>
</evidence>
<proteinExistence type="inferred from homology"/>
<dbReference type="EC" id="1.2.1.70" evidence="3 8"/>
<feature type="binding site" evidence="8">
    <location>
        <begin position="55"/>
        <end position="58"/>
    </location>
    <ligand>
        <name>substrate</name>
    </ligand>
</feature>
<feature type="domain" description="Quinate/shikimate 5-dehydrogenase/glutamyl-tRNA reductase" evidence="11">
    <location>
        <begin position="181"/>
        <end position="304"/>
    </location>
</feature>
<dbReference type="Gene3D" id="3.40.50.720">
    <property type="entry name" value="NAD(P)-binding Rossmann-like Domain"/>
    <property type="match status" value="1"/>
</dbReference>
<evidence type="ECO:0000259" key="11">
    <source>
        <dbReference type="Pfam" id="PF01488"/>
    </source>
</evidence>
<dbReference type="Pfam" id="PF00745">
    <property type="entry name" value="GlutR_dimer"/>
    <property type="match status" value="1"/>
</dbReference>
<dbReference type="PANTHER" id="PTHR43013:SF1">
    <property type="entry name" value="GLUTAMYL-TRNA REDUCTASE"/>
    <property type="match status" value="1"/>
</dbReference>
<comment type="subunit">
    <text evidence="8">Homodimer.</text>
</comment>
<dbReference type="PIRSF" id="PIRSF000445">
    <property type="entry name" value="4pyrrol_synth_GluRdtase"/>
    <property type="match status" value="1"/>
</dbReference>
<dbReference type="RefSeq" id="WP_311592215.1">
    <property type="nucleotide sequence ID" value="NZ_JAVRHV010000001.1"/>
</dbReference>
<comment type="miscellaneous">
    <text evidence="8">During catalysis, the active site Cys acts as a nucleophile attacking the alpha-carbonyl group of tRNA-bound glutamate with the formation of a thioester intermediate between enzyme and glutamate, and the concomitant release of tRNA(Glu). The thioester intermediate is finally reduced by direct hydride transfer from NADPH, to form the product GSA.</text>
</comment>
<organism evidence="13 14">
    <name type="scientific">Urechidicola vernalis</name>
    <dbReference type="NCBI Taxonomy" id="3075600"/>
    <lineage>
        <taxon>Bacteria</taxon>
        <taxon>Pseudomonadati</taxon>
        <taxon>Bacteroidota</taxon>
        <taxon>Flavobacteriia</taxon>
        <taxon>Flavobacteriales</taxon>
        <taxon>Flavobacteriaceae</taxon>
        <taxon>Urechidicola</taxon>
    </lineage>
</organism>
<dbReference type="InterPro" id="IPR036343">
    <property type="entry name" value="GluRdtase_N_sf"/>
</dbReference>
<evidence type="ECO:0000256" key="4">
    <source>
        <dbReference type="ARBA" id="ARBA00022857"/>
    </source>
</evidence>
<dbReference type="EMBL" id="JAVRHV010000001">
    <property type="protein sequence ID" value="MDT0552356.1"/>
    <property type="molecule type" value="Genomic_DNA"/>
</dbReference>
<comment type="domain">
    <text evidence="8">Possesses an unusual extended V-shaped dimeric structure with each monomer consisting of three distinct domains arranged along a curved 'spinal' alpha-helix. The N-terminal catalytic domain specifically recognizes the glutamate moiety of the substrate. The second domain is the NADPH-binding domain, and the third C-terminal domain is responsible for dimerization.</text>
</comment>
<reference evidence="13 14" key="1">
    <citation type="submission" date="2023-09" db="EMBL/GenBank/DDBJ databases">
        <authorList>
            <person name="Rey-Velasco X."/>
        </authorList>
    </citation>
    <scope>NUCLEOTIDE SEQUENCE [LARGE SCALE GENOMIC DNA]</scope>
    <source>
        <strain evidence="13 14">P050</strain>
    </source>
</reference>
<evidence type="ECO:0000259" key="10">
    <source>
        <dbReference type="Pfam" id="PF00745"/>
    </source>
</evidence>
<feature type="domain" description="Tetrapyrrole biosynthesis glutamyl-tRNA reductase dimerisation" evidence="10">
    <location>
        <begin position="318"/>
        <end position="412"/>
    </location>
</feature>
<accession>A0ABU2Y3G3</accession>
<feature type="binding site" evidence="8">
    <location>
        <position position="111"/>
    </location>
    <ligand>
        <name>substrate</name>
    </ligand>
</feature>
<comment type="function">
    <text evidence="8">Catalyzes the NADPH-dependent reduction of glutamyl-tRNA(Glu) to glutamate 1-semialdehyde (GSA).</text>
</comment>
<evidence type="ECO:0000313" key="13">
    <source>
        <dbReference type="EMBL" id="MDT0552356.1"/>
    </source>
</evidence>
<dbReference type="InterPro" id="IPR036453">
    <property type="entry name" value="GluRdtase_dimer_dom_sf"/>
</dbReference>
<dbReference type="PANTHER" id="PTHR43013">
    <property type="entry name" value="GLUTAMYL-TRNA REDUCTASE"/>
    <property type="match status" value="1"/>
</dbReference>
<dbReference type="InterPro" id="IPR015896">
    <property type="entry name" value="4pyrrol_synth_GluRdtase_dimer"/>
</dbReference>
<dbReference type="Proteomes" id="UP001252186">
    <property type="component" value="Unassembled WGS sequence"/>
</dbReference>
<gene>
    <name evidence="8 13" type="primary">hemA</name>
    <name evidence="13" type="ORF">RM519_03775</name>
</gene>
<dbReference type="Pfam" id="PF01488">
    <property type="entry name" value="Shikimate_DH"/>
    <property type="match status" value="1"/>
</dbReference>
<evidence type="ECO:0000256" key="8">
    <source>
        <dbReference type="HAMAP-Rule" id="MF_00087"/>
    </source>
</evidence>
<sequence length="417" mass="47203">MQQNNSPRKFYNVGLSYKKADVQTRGKFSISKENQVLLLQDAKAQGIDGIFVLSTCNRTEITGFADHPFQLIKLLCQYSHGTVDEFVQFSSVHKGHEAIEHVFKLATGLSSQILGDYEIVGQLKQSFKVAKEQGTVNSYLERLINLVIQASKRVKNKTKLSSGTTSVSYAAIQYIIENIPASDTKNILVYGLGKMGKYTCKNLSEYTNNKNVCLINRTDAKAELFANEHEGIRYAQFSTLTEEIAKADILIVSTGASEPTVTFKHVAEGKELLILDLSMPKNVSEELNNRKEIALVDVDELSAITDKTLEIRKNEIPKAELIIDIYKDEFTEWLNHRRFTPAVTALKESLEVIQISEIDFHRKKIKDFDVEQAEIITSRFIQKITTKFVKHLKDENTQHVQSIEVMQKVFSLKSEKS</sequence>
<evidence type="ECO:0000313" key="14">
    <source>
        <dbReference type="Proteomes" id="UP001252186"/>
    </source>
</evidence>
<keyword evidence="6 8" id="KW-0627">Porphyrin biosynthesis</keyword>
<feature type="binding site" evidence="8">
    <location>
        <position position="122"/>
    </location>
    <ligand>
        <name>substrate</name>
    </ligand>
</feature>
<dbReference type="HAMAP" id="MF_00087">
    <property type="entry name" value="Glu_tRNA_reductase"/>
    <property type="match status" value="1"/>
</dbReference>
<keyword evidence="4 8" id="KW-0521">NADP</keyword>
<dbReference type="InterPro" id="IPR036291">
    <property type="entry name" value="NAD(P)-bd_dom_sf"/>
</dbReference>
<evidence type="ECO:0000256" key="1">
    <source>
        <dbReference type="ARBA" id="ARBA00005059"/>
    </source>
</evidence>
<dbReference type="Pfam" id="PF05201">
    <property type="entry name" value="GlutR_N"/>
    <property type="match status" value="1"/>
</dbReference>
<feature type="binding site" evidence="8">
    <location>
        <begin position="116"/>
        <end position="118"/>
    </location>
    <ligand>
        <name>substrate</name>
    </ligand>
</feature>
<comment type="caution">
    <text evidence="13">The sequence shown here is derived from an EMBL/GenBank/DDBJ whole genome shotgun (WGS) entry which is preliminary data.</text>
</comment>
<feature type="binding site" evidence="8">
    <location>
        <begin position="191"/>
        <end position="196"/>
    </location>
    <ligand>
        <name>NADP(+)</name>
        <dbReference type="ChEBI" id="CHEBI:58349"/>
    </ligand>
</feature>
<keyword evidence="14" id="KW-1185">Reference proteome</keyword>
<comment type="catalytic activity">
    <reaction evidence="7 8 9">
        <text>(S)-4-amino-5-oxopentanoate + tRNA(Glu) + NADP(+) = L-glutamyl-tRNA(Glu) + NADPH + H(+)</text>
        <dbReference type="Rhea" id="RHEA:12344"/>
        <dbReference type="Rhea" id="RHEA-COMP:9663"/>
        <dbReference type="Rhea" id="RHEA-COMP:9680"/>
        <dbReference type="ChEBI" id="CHEBI:15378"/>
        <dbReference type="ChEBI" id="CHEBI:57501"/>
        <dbReference type="ChEBI" id="CHEBI:57783"/>
        <dbReference type="ChEBI" id="CHEBI:58349"/>
        <dbReference type="ChEBI" id="CHEBI:78442"/>
        <dbReference type="ChEBI" id="CHEBI:78520"/>
        <dbReference type="EC" id="1.2.1.70"/>
    </reaction>
</comment>
<dbReference type="SUPFAM" id="SSF69742">
    <property type="entry name" value="Glutamyl tRNA-reductase catalytic, N-terminal domain"/>
    <property type="match status" value="1"/>
</dbReference>
<feature type="site" description="Important for activity" evidence="8">
    <location>
        <position position="101"/>
    </location>
</feature>
<dbReference type="InterPro" id="IPR000343">
    <property type="entry name" value="4pyrrol_synth_GluRdtase"/>
</dbReference>
<evidence type="ECO:0000256" key="2">
    <source>
        <dbReference type="ARBA" id="ARBA00005916"/>
    </source>
</evidence>
<protein>
    <recommendedName>
        <fullName evidence="3 8">Glutamyl-tRNA reductase</fullName>
        <shortName evidence="8">GluTR</shortName>
        <ecNumber evidence="3 8">1.2.1.70</ecNumber>
    </recommendedName>
</protein>
<feature type="active site" description="Nucleophile" evidence="8">
    <location>
        <position position="56"/>
    </location>
</feature>
<dbReference type="SUPFAM" id="SSF69075">
    <property type="entry name" value="Glutamyl tRNA-reductase dimerization domain"/>
    <property type="match status" value="1"/>
</dbReference>
<dbReference type="GO" id="GO:0008883">
    <property type="term" value="F:glutamyl-tRNA reductase activity"/>
    <property type="evidence" value="ECO:0007669"/>
    <property type="project" value="UniProtKB-EC"/>
</dbReference>
<evidence type="ECO:0000259" key="12">
    <source>
        <dbReference type="Pfam" id="PF05201"/>
    </source>
</evidence>